<dbReference type="Proteomes" id="UP000018936">
    <property type="component" value="Unassembled WGS sequence"/>
</dbReference>
<dbReference type="AlphaFoldDB" id="V8N651"/>
<dbReference type="OrthoDB" id="8954335at2759"/>
<reference evidence="2 3" key="1">
    <citation type="journal article" date="2013" name="Proc. Natl. Acad. Sci. U.S.A.">
        <title>The king cobra genome reveals dynamic gene evolution and adaptation in the snake venom system.</title>
        <authorList>
            <person name="Vonk F.J."/>
            <person name="Casewell N.R."/>
            <person name="Henkel C.V."/>
            <person name="Heimberg A.M."/>
            <person name="Jansen H.J."/>
            <person name="McCleary R.J."/>
            <person name="Kerkkamp H.M."/>
            <person name="Vos R.A."/>
            <person name="Guerreiro I."/>
            <person name="Calvete J.J."/>
            <person name="Wuster W."/>
            <person name="Woods A.E."/>
            <person name="Logan J.M."/>
            <person name="Harrison R.A."/>
            <person name="Castoe T.A."/>
            <person name="de Koning A.P."/>
            <person name="Pollock D.D."/>
            <person name="Yandell M."/>
            <person name="Calderon D."/>
            <person name="Renjifo C."/>
            <person name="Currier R.B."/>
            <person name="Salgado D."/>
            <person name="Pla D."/>
            <person name="Sanz L."/>
            <person name="Hyder A.S."/>
            <person name="Ribeiro J.M."/>
            <person name="Arntzen J.W."/>
            <person name="van den Thillart G.E."/>
            <person name="Boetzer M."/>
            <person name="Pirovano W."/>
            <person name="Dirks R.P."/>
            <person name="Spaink H.P."/>
            <person name="Duboule D."/>
            <person name="McGlinn E."/>
            <person name="Kini R.M."/>
            <person name="Richardson M.K."/>
        </authorList>
    </citation>
    <scope>NUCLEOTIDE SEQUENCE</scope>
    <source>
        <tissue evidence="2">Blood</tissue>
    </source>
</reference>
<dbReference type="InterPro" id="IPR052090">
    <property type="entry name" value="Cytolytic_pore-forming_toxin"/>
</dbReference>
<dbReference type="EMBL" id="AZIM01010467">
    <property type="protein sequence ID" value="ETE57007.1"/>
    <property type="molecule type" value="Genomic_DNA"/>
</dbReference>
<proteinExistence type="predicted"/>
<dbReference type="PANTHER" id="PTHR31594">
    <property type="entry name" value="AIG1-TYPE G DOMAIN-CONTAINING PROTEIN"/>
    <property type="match status" value="1"/>
</dbReference>
<dbReference type="InterPro" id="IPR040581">
    <property type="entry name" value="Thioredoxin_11"/>
</dbReference>
<dbReference type="PANTHER" id="PTHR31594:SF16">
    <property type="entry name" value="SI:CH211-281L24.3"/>
    <property type="match status" value="1"/>
</dbReference>
<keyword evidence="3" id="KW-1185">Reference proteome</keyword>
<sequence length="232" mass="25840">MQRLGPGTEFSSWAHGLLVAANINDKASALDISASLKASFLGELVEVGGSAKYLHDTKKSKQQARVTVQYKATTKYEQLTMSHLGIQNVSYPAVFEHGTATHVVTAILYGAQAFFVFDREVSSMETEPFLLSLQDWLQGQFLPESAKTTRSSLGQEEDMAWFENKEWTRNACRAAKSIQDFFSLNQSNKNVRFVVASIPDVDNPGASIYLYEDGELVSKNFELPSKPPFPDW</sequence>
<gene>
    <name evidence="2" type="ORF">L345_17281</name>
</gene>
<name>V8N651_OPHHA</name>
<dbReference type="Pfam" id="PF18078">
    <property type="entry name" value="Thioredoxin_11"/>
    <property type="match status" value="1"/>
</dbReference>
<comment type="caution">
    <text evidence="2">The sequence shown here is derived from an EMBL/GenBank/DDBJ whole genome shotgun (WGS) entry which is preliminary data.</text>
</comment>
<feature type="non-terminal residue" evidence="2">
    <location>
        <position position="1"/>
    </location>
</feature>
<feature type="domain" description="SNTX thioredoxin-like" evidence="1">
    <location>
        <begin position="124"/>
        <end position="222"/>
    </location>
</feature>
<evidence type="ECO:0000259" key="1">
    <source>
        <dbReference type="Pfam" id="PF18078"/>
    </source>
</evidence>
<evidence type="ECO:0000313" key="2">
    <source>
        <dbReference type="EMBL" id="ETE57007.1"/>
    </source>
</evidence>
<organism evidence="2 3">
    <name type="scientific">Ophiophagus hannah</name>
    <name type="common">King cobra</name>
    <name type="synonym">Naja hannah</name>
    <dbReference type="NCBI Taxonomy" id="8665"/>
    <lineage>
        <taxon>Eukaryota</taxon>
        <taxon>Metazoa</taxon>
        <taxon>Chordata</taxon>
        <taxon>Craniata</taxon>
        <taxon>Vertebrata</taxon>
        <taxon>Euteleostomi</taxon>
        <taxon>Lepidosauria</taxon>
        <taxon>Squamata</taxon>
        <taxon>Bifurcata</taxon>
        <taxon>Unidentata</taxon>
        <taxon>Episquamata</taxon>
        <taxon>Toxicofera</taxon>
        <taxon>Serpentes</taxon>
        <taxon>Colubroidea</taxon>
        <taxon>Elapidae</taxon>
        <taxon>Elapinae</taxon>
        <taxon>Ophiophagus</taxon>
    </lineage>
</organism>
<evidence type="ECO:0000313" key="3">
    <source>
        <dbReference type="Proteomes" id="UP000018936"/>
    </source>
</evidence>
<accession>V8N651</accession>
<protein>
    <recommendedName>
        <fullName evidence="1">SNTX thioredoxin-like domain-containing protein</fullName>
    </recommendedName>
</protein>